<feature type="transmembrane region" description="Helical" evidence="5">
    <location>
        <begin position="516"/>
        <end position="540"/>
    </location>
</feature>
<reference evidence="8 10" key="1">
    <citation type="journal article" date="2008" name="Science">
        <title>The Physcomitrella genome reveals evolutionary insights into the conquest of land by plants.</title>
        <authorList>
            <person name="Rensing S."/>
            <person name="Lang D."/>
            <person name="Zimmer A."/>
            <person name="Terry A."/>
            <person name="Salamov A."/>
            <person name="Shapiro H."/>
            <person name="Nishiyama T."/>
            <person name="Perroud P.-F."/>
            <person name="Lindquist E."/>
            <person name="Kamisugi Y."/>
            <person name="Tanahashi T."/>
            <person name="Sakakibara K."/>
            <person name="Fujita T."/>
            <person name="Oishi K."/>
            <person name="Shin-I T."/>
            <person name="Kuroki Y."/>
            <person name="Toyoda A."/>
            <person name="Suzuki Y."/>
            <person name="Hashimoto A."/>
            <person name="Yamaguchi K."/>
            <person name="Sugano A."/>
            <person name="Kohara Y."/>
            <person name="Fujiyama A."/>
            <person name="Anterola A."/>
            <person name="Aoki S."/>
            <person name="Ashton N."/>
            <person name="Barbazuk W.B."/>
            <person name="Barker E."/>
            <person name="Bennetzen J."/>
            <person name="Bezanilla M."/>
            <person name="Blankenship R."/>
            <person name="Cho S.H."/>
            <person name="Dutcher S."/>
            <person name="Estelle M."/>
            <person name="Fawcett J.A."/>
            <person name="Gundlach H."/>
            <person name="Hanada K."/>
            <person name="Heyl A."/>
            <person name="Hicks K.A."/>
            <person name="Hugh J."/>
            <person name="Lohr M."/>
            <person name="Mayer K."/>
            <person name="Melkozernov A."/>
            <person name="Murata T."/>
            <person name="Nelson D."/>
            <person name="Pils B."/>
            <person name="Prigge M."/>
            <person name="Reiss B."/>
            <person name="Renner T."/>
            <person name="Rombauts S."/>
            <person name="Rushton P."/>
            <person name="Sanderfoot A."/>
            <person name="Schween G."/>
            <person name="Shiu S.-H."/>
            <person name="Stueber K."/>
            <person name="Theodoulou F.L."/>
            <person name="Tu H."/>
            <person name="Van de Peer Y."/>
            <person name="Verrier P.J."/>
            <person name="Waters E."/>
            <person name="Wood A."/>
            <person name="Yang L."/>
            <person name="Cove D."/>
            <person name="Cuming A."/>
            <person name="Hasebe M."/>
            <person name="Lucas S."/>
            <person name="Mishler D.B."/>
            <person name="Reski R."/>
            <person name="Grigoriev I."/>
            <person name="Quatrano R.S."/>
            <person name="Boore J.L."/>
        </authorList>
    </citation>
    <scope>NUCLEOTIDE SEQUENCE [LARGE SCALE GENOMIC DNA]</scope>
    <source>
        <strain evidence="9 10">cv. Gransden 2004</strain>
    </source>
</reference>
<reference evidence="8 10" key="2">
    <citation type="journal article" date="2018" name="Plant J.">
        <title>The Physcomitrella patens chromosome-scale assembly reveals moss genome structure and evolution.</title>
        <authorList>
            <person name="Lang D."/>
            <person name="Ullrich K.K."/>
            <person name="Murat F."/>
            <person name="Fuchs J."/>
            <person name="Jenkins J."/>
            <person name="Haas F.B."/>
            <person name="Piednoel M."/>
            <person name="Gundlach H."/>
            <person name="Van Bel M."/>
            <person name="Meyberg R."/>
            <person name="Vives C."/>
            <person name="Morata J."/>
            <person name="Symeonidi A."/>
            <person name="Hiss M."/>
            <person name="Muchero W."/>
            <person name="Kamisugi Y."/>
            <person name="Saleh O."/>
            <person name="Blanc G."/>
            <person name="Decker E.L."/>
            <person name="van Gessel N."/>
            <person name="Grimwood J."/>
            <person name="Hayes R.D."/>
            <person name="Graham S.W."/>
            <person name="Gunter L.E."/>
            <person name="McDaniel S.F."/>
            <person name="Hoernstein S.N.W."/>
            <person name="Larsson A."/>
            <person name="Li F.W."/>
            <person name="Perroud P.F."/>
            <person name="Phillips J."/>
            <person name="Ranjan P."/>
            <person name="Rokshar D.S."/>
            <person name="Rothfels C.J."/>
            <person name="Schneider L."/>
            <person name="Shu S."/>
            <person name="Stevenson D.W."/>
            <person name="Thummler F."/>
            <person name="Tillich M."/>
            <person name="Villarreal Aguilar J.C."/>
            <person name="Widiez T."/>
            <person name="Wong G.K."/>
            <person name="Wymore A."/>
            <person name="Zhang Y."/>
            <person name="Zimmer A.D."/>
            <person name="Quatrano R.S."/>
            <person name="Mayer K.F.X."/>
            <person name="Goodstein D."/>
            <person name="Casacuberta J.M."/>
            <person name="Vandepoele K."/>
            <person name="Reski R."/>
            <person name="Cuming A.C."/>
            <person name="Tuskan G.A."/>
            <person name="Maumus F."/>
            <person name="Salse J."/>
            <person name="Schmutz J."/>
            <person name="Rensing S.A."/>
        </authorList>
    </citation>
    <scope>NUCLEOTIDE SEQUENCE [LARGE SCALE GENOMIC DNA]</scope>
    <source>
        <strain evidence="9 10">cv. Gransden 2004</strain>
    </source>
</reference>
<feature type="transmembrane region" description="Helical" evidence="5">
    <location>
        <begin position="236"/>
        <end position="257"/>
    </location>
</feature>
<feature type="transmembrane region" description="Helical" evidence="5">
    <location>
        <begin position="424"/>
        <end position="445"/>
    </location>
</feature>
<reference evidence="9" key="3">
    <citation type="submission" date="2020-12" db="UniProtKB">
        <authorList>
            <consortium name="EnsemblPlants"/>
        </authorList>
    </citation>
    <scope>IDENTIFICATION</scope>
</reference>
<comment type="subcellular location">
    <subcellularLocation>
        <location evidence="1">Membrane</location>
        <topology evidence="1">Multi-pass membrane protein</topology>
    </subcellularLocation>
</comment>
<keyword evidence="2 5" id="KW-0812">Transmembrane</keyword>
<feature type="domain" description="Nodulin-like" evidence="6">
    <location>
        <begin position="6"/>
        <end position="252"/>
    </location>
</feature>
<evidence type="ECO:0000259" key="6">
    <source>
        <dbReference type="Pfam" id="PF06813"/>
    </source>
</evidence>
<evidence type="ECO:0000313" key="9">
    <source>
        <dbReference type="EnsemblPlants" id="Pp3c22_4050V3.1"/>
    </source>
</evidence>
<keyword evidence="10" id="KW-1185">Reference proteome</keyword>
<sequence length="622" mass="67351">MAWTNRWLVLVASIWLQACAGIGYIFGSISPVIKTNLNLNQRQLNRLGVAKDLGDSVGLLAGFLSDWLPSWGLILVGLLHNCIGYGWVWLIVIRRVATPPFAVVCLLIALGTNGETYFNTAALVSSVRTFSHYRGPVVGILKGFAGLGGAIFTCVYTAFFAPDQASFILIIAVGPTLVAFLALFVIRPLPIEAKDSGDHDQKFRFLYGICLVLAIYLLSTIIVQDSPSASKNTDRLFAIGLFTLLALPLALVIPSALEKQSSDYDKSFQDEAGQLRAPLLDDVENEVAAGGEGRATVVGSVDGKASGQCTATRAWKESPRLKDQDLLLFSELEDEKETLPEPVRRDRMRRASSRLYRAVAEGAVKVKRKRKGPHRGEDFTMRQALVKADLWLLFFGLVCGAGSGLMVIDNLGQISQSLGYKDPHIFVALISIWNFLGRLGGGYVSEVIARGHALPRPILIVGAQAITTIGHASLAVGMQGSLYAGSLLVGLGYGAHWAIVPATASELFGLKNFGMLYNFLAMANPTGSLIFSGLIAGTLYDWEAQKQHGGVAPRNGEALRCEGPVCFRLTLFIMTGMCMLGAVLNTILIFRTRRVYTMLYGKTQRDDAVGEEARDATASIQN</sequence>
<proteinExistence type="predicted"/>
<evidence type="ECO:0000256" key="4">
    <source>
        <dbReference type="ARBA" id="ARBA00023136"/>
    </source>
</evidence>
<feature type="transmembrane region" description="Helical" evidence="5">
    <location>
        <begin position="205"/>
        <end position="224"/>
    </location>
</feature>
<dbReference type="Proteomes" id="UP000006727">
    <property type="component" value="Chromosome 22"/>
</dbReference>
<feature type="transmembrane region" description="Helical" evidence="5">
    <location>
        <begin position="457"/>
        <end position="476"/>
    </location>
</feature>
<dbReference type="AlphaFoldDB" id="A0A2K1IM73"/>
<dbReference type="Gramene" id="Pp3c22_4050V3.3">
    <property type="protein sequence ID" value="Pp3c22_4050V3.3"/>
    <property type="gene ID" value="Pp3c22_4050"/>
</dbReference>
<gene>
    <name evidence="9" type="primary">LOC112275220</name>
    <name evidence="8" type="ORF">PHYPA_026690</name>
</gene>
<evidence type="ECO:0000256" key="3">
    <source>
        <dbReference type="ARBA" id="ARBA00022989"/>
    </source>
</evidence>
<dbReference type="PANTHER" id="PTHR21576:SF73">
    <property type="entry name" value="F1C9.29 PROTEIN-RELATED"/>
    <property type="match status" value="1"/>
</dbReference>
<dbReference type="SUPFAM" id="SSF103473">
    <property type="entry name" value="MFS general substrate transporter"/>
    <property type="match status" value="1"/>
</dbReference>
<dbReference type="Pfam" id="PF06813">
    <property type="entry name" value="Nodulin-like"/>
    <property type="match status" value="1"/>
</dbReference>
<dbReference type="InterPro" id="IPR056555">
    <property type="entry name" value="NFD4_C"/>
</dbReference>
<dbReference type="Gene3D" id="1.20.1250.20">
    <property type="entry name" value="MFS general substrate transporter like domains"/>
    <property type="match status" value="2"/>
</dbReference>
<organism evidence="8">
    <name type="scientific">Physcomitrium patens</name>
    <name type="common">Spreading-leaved earth moss</name>
    <name type="synonym">Physcomitrella patens</name>
    <dbReference type="NCBI Taxonomy" id="3218"/>
    <lineage>
        <taxon>Eukaryota</taxon>
        <taxon>Viridiplantae</taxon>
        <taxon>Streptophyta</taxon>
        <taxon>Embryophyta</taxon>
        <taxon>Bryophyta</taxon>
        <taxon>Bryophytina</taxon>
        <taxon>Bryopsida</taxon>
        <taxon>Funariidae</taxon>
        <taxon>Funariales</taxon>
        <taxon>Funariaceae</taxon>
        <taxon>Physcomitrium</taxon>
    </lineage>
</organism>
<dbReference type="InterPro" id="IPR010658">
    <property type="entry name" value="Nodulin-like"/>
</dbReference>
<evidence type="ECO:0000313" key="10">
    <source>
        <dbReference type="Proteomes" id="UP000006727"/>
    </source>
</evidence>
<dbReference type="OMA" id="MITEENY"/>
<dbReference type="EnsemblPlants" id="Pp3c22_4050V3.1">
    <property type="protein sequence ID" value="Pp3c22_4050V3.1"/>
    <property type="gene ID" value="Pp3c22_4050"/>
</dbReference>
<dbReference type="FunCoup" id="A0A2K1IM73">
    <property type="interactions" value="603"/>
</dbReference>
<dbReference type="EnsemblPlants" id="Pp3c22_4050V3.3">
    <property type="protein sequence ID" value="Pp3c22_4050V3.3"/>
    <property type="gene ID" value="Pp3c22_4050"/>
</dbReference>
<evidence type="ECO:0000256" key="5">
    <source>
        <dbReference type="SAM" id="Phobius"/>
    </source>
</evidence>
<feature type="transmembrane region" description="Helical" evidence="5">
    <location>
        <begin position="71"/>
        <end position="92"/>
    </location>
</feature>
<dbReference type="EMBL" id="ABEU02000022">
    <property type="protein sequence ID" value="PNR30374.1"/>
    <property type="molecule type" value="Genomic_DNA"/>
</dbReference>
<feature type="transmembrane region" description="Helical" evidence="5">
    <location>
        <begin position="390"/>
        <end position="412"/>
    </location>
</feature>
<evidence type="ECO:0000313" key="8">
    <source>
        <dbReference type="EMBL" id="PNR30374.1"/>
    </source>
</evidence>
<dbReference type="PANTHER" id="PTHR21576">
    <property type="entry name" value="UNCHARACTERIZED NODULIN-LIKE PROTEIN"/>
    <property type="match status" value="1"/>
</dbReference>
<dbReference type="CDD" id="cd17354">
    <property type="entry name" value="MFS_Mch1p_like"/>
    <property type="match status" value="1"/>
</dbReference>
<dbReference type="GO" id="GO:0016020">
    <property type="term" value="C:membrane"/>
    <property type="evidence" value="ECO:0000318"/>
    <property type="project" value="GO_Central"/>
</dbReference>
<keyword evidence="4 5" id="KW-0472">Membrane</keyword>
<dbReference type="InterPro" id="IPR036259">
    <property type="entry name" value="MFS_trans_sf"/>
</dbReference>
<feature type="transmembrane region" description="Helical" evidence="5">
    <location>
        <begin position="137"/>
        <end position="159"/>
    </location>
</feature>
<dbReference type="PaxDb" id="3218-PP1S275_75V6.1"/>
<dbReference type="PROSITE" id="PS51257">
    <property type="entry name" value="PROKAR_LIPOPROTEIN"/>
    <property type="match status" value="1"/>
</dbReference>
<protein>
    <submittedName>
        <fullName evidence="8 9">Uncharacterized protein</fullName>
    </submittedName>
</protein>
<evidence type="ECO:0000259" key="7">
    <source>
        <dbReference type="Pfam" id="PF23262"/>
    </source>
</evidence>
<dbReference type="KEGG" id="ppp:112275220"/>
<dbReference type="Gramene" id="Pp3c22_4050V3.1">
    <property type="protein sequence ID" value="Pp3c22_4050V3.1"/>
    <property type="gene ID" value="Pp3c22_4050"/>
</dbReference>
<feature type="domain" description="NFD4 C-terminal" evidence="7">
    <location>
        <begin position="380"/>
        <end position="597"/>
    </location>
</feature>
<name>A0A2K1IM73_PHYPA</name>
<dbReference type="OrthoDB" id="410267at2759"/>
<feature type="transmembrane region" description="Helical" evidence="5">
    <location>
        <begin position="165"/>
        <end position="185"/>
    </location>
</feature>
<dbReference type="GeneID" id="112275220"/>
<dbReference type="Pfam" id="PF23262">
    <property type="entry name" value="NFD4_C"/>
    <property type="match status" value="1"/>
</dbReference>
<keyword evidence="3 5" id="KW-1133">Transmembrane helix</keyword>
<accession>A0A2K1IM73</accession>
<evidence type="ECO:0000256" key="1">
    <source>
        <dbReference type="ARBA" id="ARBA00004141"/>
    </source>
</evidence>
<dbReference type="STRING" id="3218.A0A2K1IM73"/>
<feature type="transmembrane region" description="Helical" evidence="5">
    <location>
        <begin position="569"/>
        <end position="590"/>
    </location>
</feature>
<evidence type="ECO:0000256" key="2">
    <source>
        <dbReference type="ARBA" id="ARBA00022692"/>
    </source>
</evidence>
<dbReference type="RefSeq" id="XP_024361158.1">
    <property type="nucleotide sequence ID" value="XM_024505390.2"/>
</dbReference>
<feature type="transmembrane region" description="Helical" evidence="5">
    <location>
        <begin position="482"/>
        <end position="504"/>
    </location>
</feature>